<feature type="region of interest" description="Disordered" evidence="1">
    <location>
        <begin position="405"/>
        <end position="461"/>
    </location>
</feature>
<protein>
    <submittedName>
        <fullName evidence="2">Uncharacterized protein</fullName>
    </submittedName>
</protein>
<dbReference type="AlphaFoldDB" id="A0A080LRI4"/>
<name>A0A080LRI4_9PROT</name>
<evidence type="ECO:0000256" key="1">
    <source>
        <dbReference type="SAM" id="MobiDB-lite"/>
    </source>
</evidence>
<evidence type="ECO:0000313" key="2">
    <source>
        <dbReference type="EMBL" id="KFB70793.1"/>
    </source>
</evidence>
<evidence type="ECO:0000313" key="3">
    <source>
        <dbReference type="Proteomes" id="UP000020077"/>
    </source>
</evidence>
<sequence length="523" mass="58663">MNVVVLINGREAIPVRAIPHMADSTVSADILVKGLLCTDHVNALHGLSAYELLEYEVCRKLLPVKWRRVAVALRALSDKLCRQEHDGELTHAEGTDKWKRESVKRLPSGVFVWKDEFFREHFKSYRRLSNEELAQSYRNGVEMNRELASASDDSYTAELMAAHGAPDNWRETFQAEIDEANEEGPFNPGDFCFYVPNTCAPKNTDTLSDVTFSPWIEPDEMLVVMEGFEHAPKAGPKSDEGQSAFVDGGDQHAPCTTIESPVPDRFARRCFEDGFNKVTREKAGERNFEARVADVKLFDERCIQLAISHQLRIADWTTLTGIGIGEHWSYLVTTEEVAFRNWTGQEISEASVDQQIDMHRDNEAAPLKFPCTPARLIQFIDAAPPGSHSFSVPDAFRQAVTEIEPTTDTPLPVPAESQEQTAPSGTSEKAAPEVTPADDDEQGEAWTPTEHNPRPVPRQQYQESEILRVISELGHEAQAIPKWKPGKPGVKAEIRAILTNFSDKVFTLAWERLRKDGRIQDGK</sequence>
<feature type="compositionally biased region" description="Polar residues" evidence="1">
    <location>
        <begin position="417"/>
        <end position="427"/>
    </location>
</feature>
<accession>A0A080LRI4</accession>
<gene>
    <name evidence="2" type="ORF">AW09_004091</name>
</gene>
<comment type="caution">
    <text evidence="2">The sequence shown here is derived from an EMBL/GenBank/DDBJ whole genome shotgun (WGS) entry which is preliminary data.</text>
</comment>
<dbReference type="EMBL" id="JDVG02000645">
    <property type="protein sequence ID" value="KFB70793.1"/>
    <property type="molecule type" value="Genomic_DNA"/>
</dbReference>
<proteinExistence type="predicted"/>
<organism evidence="2 3">
    <name type="scientific">Candidatus Accumulibacter phosphatis</name>
    <dbReference type="NCBI Taxonomy" id="327160"/>
    <lineage>
        <taxon>Bacteria</taxon>
        <taxon>Pseudomonadati</taxon>
        <taxon>Pseudomonadota</taxon>
        <taxon>Betaproteobacteria</taxon>
        <taxon>Candidatus Accumulibacter</taxon>
    </lineage>
</organism>
<dbReference type="Proteomes" id="UP000020077">
    <property type="component" value="Unassembled WGS sequence"/>
</dbReference>
<reference evidence="2 3" key="1">
    <citation type="submission" date="2014-02" db="EMBL/GenBank/DDBJ databases">
        <title>Expanding our view of genomic diversity in Candidatus Accumulibacter clades.</title>
        <authorList>
            <person name="Skennerton C.T."/>
            <person name="Barr J.J."/>
            <person name="Slater F.R."/>
            <person name="Bond P.L."/>
            <person name="Tyson G.W."/>
        </authorList>
    </citation>
    <scope>NUCLEOTIDE SEQUENCE [LARGE SCALE GENOMIC DNA]</scope>
    <source>
        <strain evidence="3">BA-91</strain>
    </source>
</reference>